<keyword evidence="2" id="KW-1185">Reference proteome</keyword>
<dbReference type="Proteomes" id="UP001221413">
    <property type="component" value="Unassembled WGS sequence"/>
</dbReference>
<sequence>MGTIAIQQFGILDVEAATPHKPVDISAYEFSTDRSSCSTPPFPFLTLPPEIRDEIYSYLVCFNEPAIHNAALPPNQPDYQPIPRLDLSIFRVSKQIHEESSRVFYSQNVFPVRMLTESRLVGGKTYFDVWYDTPWESMIYSAAEDAIGTYSGTIWSAGSYINESDLPISPSPRYRPLLRHIRVDVVDVRIDATRRKIEPLSALARAKVGKLLLPLSYRLQDMLSEAGTAARLDINVFSALADGGCENCHANKREPYLVPVNTTRHDLTPRIDTTDTASEPAPTDLYEELLSTIAPLTAGPYRHTLRLSRPLAAQFGDATPAILHTCAETAAAELTDNEKDLFKKMRISTACFWVMLKGRVHAVDAHEDDCTLDAFSFF</sequence>
<gene>
    <name evidence="1" type="ORF">Dda_8873</name>
</gene>
<evidence type="ECO:0000313" key="2">
    <source>
        <dbReference type="Proteomes" id="UP001221413"/>
    </source>
</evidence>
<evidence type="ECO:0000313" key="1">
    <source>
        <dbReference type="EMBL" id="KAJ6256373.1"/>
    </source>
</evidence>
<dbReference type="PANTHER" id="PTHR42085:SF4">
    <property type="entry name" value="F-BOX DOMAIN-CONTAINING PROTEIN"/>
    <property type="match status" value="1"/>
</dbReference>
<dbReference type="EMBL" id="JAQGDS010000013">
    <property type="protein sequence ID" value="KAJ6256373.1"/>
    <property type="molecule type" value="Genomic_DNA"/>
</dbReference>
<comment type="caution">
    <text evidence="1">The sequence shown here is derived from an EMBL/GenBank/DDBJ whole genome shotgun (WGS) entry which is preliminary data.</text>
</comment>
<name>A0AAD6NH36_DREDA</name>
<protein>
    <submittedName>
        <fullName evidence="1">Uncharacterized protein</fullName>
    </submittedName>
</protein>
<dbReference type="AlphaFoldDB" id="A0AAD6NH36"/>
<proteinExistence type="predicted"/>
<reference evidence="1" key="1">
    <citation type="submission" date="2023-01" db="EMBL/GenBank/DDBJ databases">
        <title>The chitinases involved in constricting ring structure development in the nematode-trapping fungus Drechslerella dactyloides.</title>
        <authorList>
            <person name="Wang R."/>
            <person name="Zhang L."/>
            <person name="Tang P."/>
            <person name="Li S."/>
            <person name="Liang L."/>
        </authorList>
    </citation>
    <scope>NUCLEOTIDE SEQUENCE</scope>
    <source>
        <strain evidence="1">YMF1.00031</strain>
    </source>
</reference>
<organism evidence="1 2">
    <name type="scientific">Drechslerella dactyloides</name>
    <name type="common">Nematode-trapping fungus</name>
    <name type="synonym">Arthrobotrys dactyloides</name>
    <dbReference type="NCBI Taxonomy" id="74499"/>
    <lineage>
        <taxon>Eukaryota</taxon>
        <taxon>Fungi</taxon>
        <taxon>Dikarya</taxon>
        <taxon>Ascomycota</taxon>
        <taxon>Pezizomycotina</taxon>
        <taxon>Orbiliomycetes</taxon>
        <taxon>Orbiliales</taxon>
        <taxon>Orbiliaceae</taxon>
        <taxon>Drechslerella</taxon>
    </lineage>
</organism>
<dbReference type="PANTHER" id="PTHR42085">
    <property type="entry name" value="F-BOX DOMAIN-CONTAINING PROTEIN"/>
    <property type="match status" value="1"/>
</dbReference>
<accession>A0AAD6NH36</accession>
<dbReference type="InterPro" id="IPR038883">
    <property type="entry name" value="AN11006-like"/>
</dbReference>